<proteinExistence type="predicted"/>
<protein>
    <submittedName>
        <fullName evidence="1">Uncharacterized protein</fullName>
    </submittedName>
</protein>
<dbReference type="RefSeq" id="XP_044550868.1">
    <property type="nucleotide sequence ID" value="XM_044691271.1"/>
</dbReference>
<reference evidence="1 2" key="1">
    <citation type="journal article" date="2018" name="BMC Genomics">
        <title>The genome of Naegleria lovaniensis, the basis for a comparative approach to unravel pathogenicity factors of the human pathogenic amoeba N. fowleri.</title>
        <authorList>
            <person name="Liechti N."/>
            <person name="Schurch N."/>
            <person name="Bruggmann R."/>
            <person name="Wittwer M."/>
        </authorList>
    </citation>
    <scope>NUCLEOTIDE SEQUENCE [LARGE SCALE GENOMIC DNA]</scope>
    <source>
        <strain evidence="1 2">ATCC 30569</strain>
    </source>
</reference>
<dbReference type="Proteomes" id="UP000816034">
    <property type="component" value="Unassembled WGS sequence"/>
</dbReference>
<evidence type="ECO:0000313" key="2">
    <source>
        <dbReference type="Proteomes" id="UP000816034"/>
    </source>
</evidence>
<sequence>MSSSQRLLNPRLFKNMNFILDNRIVLPSNLKRITAIYNRYGGEENTISRNVVVKQFPSIQHYNPQTECKRIVEHKTSANAKFVIELDDGTQTLIRVTDKDTEQTIIDRIKQAALNLTETQYEPELAIFIKDFERKVKQHQSKE</sequence>
<organism evidence="1 2">
    <name type="scientific">Naegleria lovaniensis</name>
    <name type="common">Amoeba</name>
    <dbReference type="NCBI Taxonomy" id="51637"/>
    <lineage>
        <taxon>Eukaryota</taxon>
        <taxon>Discoba</taxon>
        <taxon>Heterolobosea</taxon>
        <taxon>Tetramitia</taxon>
        <taxon>Eutetramitia</taxon>
        <taxon>Vahlkampfiidae</taxon>
        <taxon>Naegleria</taxon>
    </lineage>
</organism>
<dbReference type="GeneID" id="68094367"/>
<evidence type="ECO:0000313" key="1">
    <source>
        <dbReference type="EMBL" id="KAG2386876.1"/>
    </source>
</evidence>
<dbReference type="EMBL" id="PYSW02000014">
    <property type="protein sequence ID" value="KAG2386876.1"/>
    <property type="molecule type" value="Genomic_DNA"/>
</dbReference>
<name>A0AA88KMU5_NAELO</name>
<accession>A0AA88KMU5</accession>
<comment type="caution">
    <text evidence="1">The sequence shown here is derived from an EMBL/GenBank/DDBJ whole genome shotgun (WGS) entry which is preliminary data.</text>
</comment>
<gene>
    <name evidence="1" type="ORF">C9374_001911</name>
</gene>
<keyword evidence="2" id="KW-1185">Reference proteome</keyword>
<dbReference type="AlphaFoldDB" id="A0AA88KMU5"/>